<feature type="signal peptide" evidence="1">
    <location>
        <begin position="1"/>
        <end position="21"/>
    </location>
</feature>
<keyword evidence="3" id="KW-1185">Reference proteome</keyword>
<comment type="caution">
    <text evidence="2">The sequence shown here is derived from an EMBL/GenBank/DDBJ whole genome shotgun (WGS) entry which is preliminary data.</text>
</comment>
<keyword evidence="1" id="KW-0732">Signal</keyword>
<proteinExistence type="predicted"/>
<dbReference type="InterPro" id="IPR012127">
    <property type="entry name" value="Cyt_c_prime"/>
</dbReference>
<dbReference type="PIRSF" id="PIRSF000027">
    <property type="entry name" value="Cytc_c_prime"/>
    <property type="match status" value="1"/>
</dbReference>
<name>A0ABS6NAX9_9RHOB</name>
<evidence type="ECO:0000256" key="1">
    <source>
        <dbReference type="SAM" id="SignalP"/>
    </source>
</evidence>
<dbReference type="PROSITE" id="PS51009">
    <property type="entry name" value="CYTCII"/>
    <property type="match status" value="1"/>
</dbReference>
<reference evidence="2" key="1">
    <citation type="submission" date="2021-06" db="EMBL/GenBank/DDBJ databases">
        <title>Thalassococcus sp. CAU 1522 isolated from sea sand, Republic of Korea.</title>
        <authorList>
            <person name="Kim W."/>
        </authorList>
    </citation>
    <scope>NUCLEOTIDE SEQUENCE</scope>
    <source>
        <strain evidence="2">CAU 1522</strain>
    </source>
</reference>
<organism evidence="2 3">
    <name type="scientific">Thalassococcus arenae</name>
    <dbReference type="NCBI Taxonomy" id="2851652"/>
    <lineage>
        <taxon>Bacteria</taxon>
        <taxon>Pseudomonadati</taxon>
        <taxon>Pseudomonadota</taxon>
        <taxon>Alphaproteobacteria</taxon>
        <taxon>Rhodobacterales</taxon>
        <taxon>Roseobacteraceae</taxon>
        <taxon>Thalassococcus</taxon>
    </lineage>
</organism>
<evidence type="ECO:0000313" key="2">
    <source>
        <dbReference type="EMBL" id="MBV2361128.1"/>
    </source>
</evidence>
<dbReference type="RefSeq" id="WP_217779466.1">
    <property type="nucleotide sequence ID" value="NZ_JAHRWL010000002.1"/>
</dbReference>
<dbReference type="Proteomes" id="UP001166293">
    <property type="component" value="Unassembled WGS sequence"/>
</dbReference>
<protein>
    <submittedName>
        <fullName evidence="2">Cytochrome c</fullName>
    </submittedName>
</protein>
<dbReference type="InterPro" id="IPR002321">
    <property type="entry name" value="Cyt_c_II"/>
</dbReference>
<dbReference type="EMBL" id="JAHRWL010000002">
    <property type="protein sequence ID" value="MBV2361128.1"/>
    <property type="molecule type" value="Genomic_DNA"/>
</dbReference>
<dbReference type="Pfam" id="PF01322">
    <property type="entry name" value="Cytochrom_C_2"/>
    <property type="match status" value="1"/>
</dbReference>
<sequence length="152" mass="15609">MFRAFIVATSATAVLATAVMAQDFSAELKARQGQFRILAINVGILGGMAKGEIAYDAESAQAAADSIVAVSMVSQAPLWPAGSDNMSIDGTRAQPNIWENLPDVMTKWGALGDAAKVIQAAAGEGQAALGPALGQLGDACKSCHDTYRAPAN</sequence>
<feature type="chain" id="PRO_5046032668" evidence="1">
    <location>
        <begin position="22"/>
        <end position="152"/>
    </location>
</feature>
<gene>
    <name evidence="2" type="ORF">KUH32_15295</name>
</gene>
<evidence type="ECO:0000313" key="3">
    <source>
        <dbReference type="Proteomes" id="UP001166293"/>
    </source>
</evidence>
<accession>A0ABS6NAX9</accession>